<accession>A0A914Y1D2</accession>
<proteinExistence type="predicted"/>
<protein>
    <submittedName>
        <fullName evidence="3">Uncharacterized protein</fullName>
    </submittedName>
</protein>
<name>A0A914Y1D2_9BILA</name>
<evidence type="ECO:0000256" key="1">
    <source>
        <dbReference type="SAM" id="MobiDB-lite"/>
    </source>
</evidence>
<evidence type="ECO:0000313" key="2">
    <source>
        <dbReference type="Proteomes" id="UP000887577"/>
    </source>
</evidence>
<keyword evidence="2" id="KW-1185">Reference proteome</keyword>
<reference evidence="3" key="1">
    <citation type="submission" date="2022-11" db="UniProtKB">
        <authorList>
            <consortium name="WormBaseParasite"/>
        </authorList>
    </citation>
    <scope>IDENTIFICATION</scope>
</reference>
<feature type="region of interest" description="Disordered" evidence="1">
    <location>
        <begin position="88"/>
        <end position="112"/>
    </location>
</feature>
<evidence type="ECO:0000313" key="3">
    <source>
        <dbReference type="WBParaSite" id="PSU_v2.g13029.t1"/>
    </source>
</evidence>
<sequence length="112" mass="12045">MDQSGVVAGDLVHLFQGLGQLAQTDALLAGGSRNLTHQTRNLRHGCQDFLHGLPRMGGVGGTFSTEGLGFGDQLLDFIGRLSRLLSQRTHGRGNHRKAFTGLSGRGPIQLRR</sequence>
<organism evidence="2 3">
    <name type="scientific">Panagrolaimus superbus</name>
    <dbReference type="NCBI Taxonomy" id="310955"/>
    <lineage>
        <taxon>Eukaryota</taxon>
        <taxon>Metazoa</taxon>
        <taxon>Ecdysozoa</taxon>
        <taxon>Nematoda</taxon>
        <taxon>Chromadorea</taxon>
        <taxon>Rhabditida</taxon>
        <taxon>Tylenchina</taxon>
        <taxon>Panagrolaimomorpha</taxon>
        <taxon>Panagrolaimoidea</taxon>
        <taxon>Panagrolaimidae</taxon>
        <taxon>Panagrolaimus</taxon>
    </lineage>
</organism>
<dbReference type="Proteomes" id="UP000887577">
    <property type="component" value="Unplaced"/>
</dbReference>
<dbReference type="WBParaSite" id="PSU_v2.g13029.t1">
    <property type="protein sequence ID" value="PSU_v2.g13029.t1"/>
    <property type="gene ID" value="PSU_v2.g13029"/>
</dbReference>
<dbReference type="AlphaFoldDB" id="A0A914Y1D2"/>
<feature type="compositionally biased region" description="Basic residues" evidence="1">
    <location>
        <begin position="89"/>
        <end position="98"/>
    </location>
</feature>